<dbReference type="EMBL" id="ACDP02000006">
    <property type="protein sequence ID" value="EEO28292.1"/>
    <property type="molecule type" value="Genomic_DNA"/>
</dbReference>
<dbReference type="Gene3D" id="2.30.30.240">
    <property type="entry name" value="PRC-barrel domain"/>
    <property type="match status" value="1"/>
</dbReference>
<keyword evidence="1 5" id="KW-0963">Cytoplasm</keyword>
<dbReference type="SUPFAM" id="SSF50346">
    <property type="entry name" value="PRC-barrel domain"/>
    <property type="match status" value="1"/>
</dbReference>
<keyword evidence="9" id="KW-1185">Reference proteome</keyword>
<dbReference type="InterPro" id="IPR002676">
    <property type="entry name" value="RimM_N"/>
</dbReference>
<accession>C3X506</accession>
<dbReference type="GO" id="GO:0005840">
    <property type="term" value="C:ribosome"/>
    <property type="evidence" value="ECO:0007669"/>
    <property type="project" value="InterPro"/>
</dbReference>
<evidence type="ECO:0000256" key="5">
    <source>
        <dbReference type="HAMAP-Rule" id="MF_00014"/>
    </source>
</evidence>
<dbReference type="RefSeq" id="WP_005877874.1">
    <property type="nucleotide sequence ID" value="NZ_CABMNL010000001.1"/>
</dbReference>
<evidence type="ECO:0000259" key="7">
    <source>
        <dbReference type="Pfam" id="PF24986"/>
    </source>
</evidence>
<comment type="domain">
    <text evidence="5">The PRC barrel domain binds ribosomal protein uS19.</text>
</comment>
<evidence type="ECO:0000313" key="8">
    <source>
        <dbReference type="EMBL" id="EEO28292.1"/>
    </source>
</evidence>
<proteinExistence type="inferred from homology"/>
<dbReference type="InterPro" id="IPR009000">
    <property type="entry name" value="Transl_B-barrel_sf"/>
</dbReference>
<dbReference type="Gene3D" id="2.40.30.60">
    <property type="entry name" value="RimM"/>
    <property type="match status" value="1"/>
</dbReference>
<dbReference type="InterPro" id="IPR036976">
    <property type="entry name" value="RimM_N_sf"/>
</dbReference>
<dbReference type="PANTHER" id="PTHR33692">
    <property type="entry name" value="RIBOSOME MATURATION FACTOR RIMM"/>
    <property type="match status" value="1"/>
</dbReference>
<comment type="subunit">
    <text evidence="5">Binds ribosomal protein uS19.</text>
</comment>
<evidence type="ECO:0000256" key="2">
    <source>
        <dbReference type="ARBA" id="ARBA00022517"/>
    </source>
</evidence>
<keyword evidence="4 5" id="KW-0143">Chaperone</keyword>
<dbReference type="InterPro" id="IPR011033">
    <property type="entry name" value="PRC_barrel-like_sf"/>
</dbReference>
<feature type="domain" description="RimM N-terminal" evidence="6">
    <location>
        <begin position="16"/>
        <end position="95"/>
    </location>
</feature>
<dbReference type="InterPro" id="IPR011961">
    <property type="entry name" value="RimM"/>
</dbReference>
<organism evidence="8 9">
    <name type="scientific">Oxalobacter paraformigenes</name>
    <dbReference type="NCBI Taxonomy" id="556268"/>
    <lineage>
        <taxon>Bacteria</taxon>
        <taxon>Pseudomonadati</taxon>
        <taxon>Pseudomonadota</taxon>
        <taxon>Betaproteobacteria</taxon>
        <taxon>Burkholderiales</taxon>
        <taxon>Oxalobacteraceae</taxon>
        <taxon>Oxalobacter</taxon>
    </lineage>
</organism>
<reference evidence="8" key="1">
    <citation type="submission" date="2011-10" db="EMBL/GenBank/DDBJ databases">
        <title>The Genome Sequence of Oxalobacter formigenes HOxBLS.</title>
        <authorList>
            <consortium name="The Broad Institute Genome Sequencing Platform"/>
            <person name="Earl A."/>
            <person name="Ward D."/>
            <person name="Feldgarden M."/>
            <person name="Gevers D."/>
            <person name="Allison M.J."/>
            <person name="Humphrey S."/>
            <person name="Young S.K."/>
            <person name="Zeng Q."/>
            <person name="Gargeya S."/>
            <person name="Fitzgerald M."/>
            <person name="Haas B."/>
            <person name="Abouelleil A."/>
            <person name="Alvarado L."/>
            <person name="Arachchi H.M."/>
            <person name="Berlin A."/>
            <person name="Brown A."/>
            <person name="Chapman S.B."/>
            <person name="Chen Z."/>
            <person name="Dunbar C."/>
            <person name="Freedman E."/>
            <person name="Gearin G."/>
            <person name="Goldberg J."/>
            <person name="Griggs A."/>
            <person name="Gujja S."/>
            <person name="Heiman D."/>
            <person name="Howarth C."/>
            <person name="Larson L."/>
            <person name="Lui A."/>
            <person name="MacDonald P.J.P."/>
            <person name="Montmayeur A."/>
            <person name="Murphy C."/>
            <person name="Neiman D."/>
            <person name="Pearson M."/>
            <person name="Priest M."/>
            <person name="Roberts A."/>
            <person name="Saif S."/>
            <person name="Shea T."/>
            <person name="Shenoy N."/>
            <person name="Sisk P."/>
            <person name="Stolte C."/>
            <person name="Sykes S."/>
            <person name="Wortman J."/>
            <person name="Nusbaum C."/>
            <person name="Birren B."/>
        </authorList>
    </citation>
    <scope>NUCLEOTIDE SEQUENCE [LARGE SCALE GENOMIC DNA]</scope>
    <source>
        <strain evidence="8">HOxBLS</strain>
    </source>
</reference>
<evidence type="ECO:0000256" key="1">
    <source>
        <dbReference type="ARBA" id="ARBA00022490"/>
    </source>
</evidence>
<dbReference type="HAMAP" id="MF_00014">
    <property type="entry name" value="Ribosome_mat_RimM"/>
    <property type="match status" value="1"/>
</dbReference>
<gene>
    <name evidence="5" type="primary">rimM</name>
    <name evidence="8" type="ORF">OFAG_01445</name>
</gene>
<feature type="domain" description="Ribosome maturation factor RimM PRC barrel" evidence="7">
    <location>
        <begin position="107"/>
        <end position="177"/>
    </location>
</feature>
<dbReference type="Proteomes" id="UP000003973">
    <property type="component" value="Unassembled WGS sequence"/>
</dbReference>
<evidence type="ECO:0000256" key="4">
    <source>
        <dbReference type="ARBA" id="ARBA00023186"/>
    </source>
</evidence>
<dbReference type="SUPFAM" id="SSF50447">
    <property type="entry name" value="Translation proteins"/>
    <property type="match status" value="1"/>
</dbReference>
<protein>
    <recommendedName>
        <fullName evidence="5">Ribosome maturation factor RimM</fullName>
    </recommendedName>
</protein>
<keyword evidence="3 5" id="KW-0698">rRNA processing</keyword>
<dbReference type="NCBIfam" id="TIGR02273">
    <property type="entry name" value="16S_RimM"/>
    <property type="match status" value="1"/>
</dbReference>
<dbReference type="GO" id="GO:0006364">
    <property type="term" value="P:rRNA processing"/>
    <property type="evidence" value="ECO:0007669"/>
    <property type="project" value="UniProtKB-UniRule"/>
</dbReference>
<comment type="similarity">
    <text evidence="5">Belongs to the RimM family.</text>
</comment>
<dbReference type="Pfam" id="PF24986">
    <property type="entry name" value="PRC_RimM"/>
    <property type="match status" value="1"/>
</dbReference>
<dbReference type="Pfam" id="PF01782">
    <property type="entry name" value="RimM"/>
    <property type="match status" value="1"/>
</dbReference>
<evidence type="ECO:0000256" key="3">
    <source>
        <dbReference type="ARBA" id="ARBA00022552"/>
    </source>
</evidence>
<sequence>MEPAGNPQIPADLVEVGHVGGAYGIRGWVRIKPYSAGAEALLAVKEWWLDSSGSREVKVLQARWQGADVVACLAGVSDRDAAEALRGAVVRISRRHFPAPDEGEYYWVDLIGLAVFNRQGDCLGTVKGLMDNGAHPVLQIETGMPEDKKRELLIPFVERHVGKIDIENRKMTVDWELDY</sequence>
<comment type="caution">
    <text evidence="8">The sequence shown here is derived from an EMBL/GenBank/DDBJ whole genome shotgun (WGS) entry which is preliminary data.</text>
</comment>
<dbReference type="PANTHER" id="PTHR33692:SF1">
    <property type="entry name" value="RIBOSOME MATURATION FACTOR RIMM"/>
    <property type="match status" value="1"/>
</dbReference>
<evidence type="ECO:0000313" key="9">
    <source>
        <dbReference type="Proteomes" id="UP000003973"/>
    </source>
</evidence>
<comment type="subcellular location">
    <subcellularLocation>
        <location evidence="5">Cytoplasm</location>
    </subcellularLocation>
</comment>
<keyword evidence="2 5" id="KW-0690">Ribosome biogenesis</keyword>
<dbReference type="GO" id="GO:0043022">
    <property type="term" value="F:ribosome binding"/>
    <property type="evidence" value="ECO:0007669"/>
    <property type="project" value="InterPro"/>
</dbReference>
<dbReference type="InterPro" id="IPR056792">
    <property type="entry name" value="PRC_RimM"/>
</dbReference>
<dbReference type="GO" id="GO:0005737">
    <property type="term" value="C:cytoplasm"/>
    <property type="evidence" value="ECO:0007669"/>
    <property type="project" value="UniProtKB-SubCell"/>
</dbReference>
<name>C3X506_9BURK</name>
<dbReference type="GO" id="GO:0042274">
    <property type="term" value="P:ribosomal small subunit biogenesis"/>
    <property type="evidence" value="ECO:0007669"/>
    <property type="project" value="UniProtKB-UniRule"/>
</dbReference>
<dbReference type="HOGENOM" id="CLU_077636_1_0_4"/>
<evidence type="ECO:0000259" key="6">
    <source>
        <dbReference type="Pfam" id="PF01782"/>
    </source>
</evidence>
<dbReference type="AlphaFoldDB" id="C3X506"/>
<dbReference type="eggNOG" id="COG0806">
    <property type="taxonomic scope" value="Bacteria"/>
</dbReference>
<comment type="function">
    <text evidence="5">An accessory protein needed during the final step in the assembly of 30S ribosomal subunit, possibly for assembly of the head region. Essential for efficient processing of 16S rRNA. May be needed both before and after RbfA during the maturation of 16S rRNA. It has affinity for free ribosomal 30S subunits but not for 70S ribosomes.</text>
</comment>